<dbReference type="EC" id="2.7.13.3" evidence="3"/>
<dbReference type="Gene3D" id="3.30.450.350">
    <property type="entry name" value="CHASE domain"/>
    <property type="match status" value="1"/>
</dbReference>
<dbReference type="GO" id="GO:0006355">
    <property type="term" value="P:regulation of DNA-templated transcription"/>
    <property type="evidence" value="ECO:0007669"/>
    <property type="project" value="InterPro"/>
</dbReference>
<comment type="subcellular location">
    <subcellularLocation>
        <location evidence="2">Membrane</location>
    </subcellularLocation>
</comment>
<protein>
    <recommendedName>
        <fullName evidence="3">histidine kinase</fullName>
        <ecNumber evidence="3">2.7.13.3</ecNumber>
    </recommendedName>
</protein>
<keyword evidence="15" id="KW-1185">Reference proteome</keyword>
<dbReference type="PANTHER" id="PTHR43304:SF1">
    <property type="entry name" value="PAC DOMAIN-CONTAINING PROTEIN"/>
    <property type="match status" value="1"/>
</dbReference>
<dbReference type="Pfam" id="PF13426">
    <property type="entry name" value="PAS_9"/>
    <property type="match status" value="1"/>
</dbReference>
<dbReference type="PANTHER" id="PTHR43304">
    <property type="entry name" value="PHYTOCHROME-LIKE PROTEIN CPH1"/>
    <property type="match status" value="1"/>
</dbReference>
<dbReference type="OrthoDB" id="5747739at2"/>
<evidence type="ECO:0000256" key="1">
    <source>
        <dbReference type="ARBA" id="ARBA00000085"/>
    </source>
</evidence>
<dbReference type="InterPro" id="IPR000014">
    <property type="entry name" value="PAS"/>
</dbReference>
<dbReference type="Proteomes" id="UP000232638">
    <property type="component" value="Chromosome"/>
</dbReference>
<dbReference type="InterPro" id="IPR006189">
    <property type="entry name" value="CHASE_dom"/>
</dbReference>
<dbReference type="NCBIfam" id="TIGR00229">
    <property type="entry name" value="sensory_box"/>
    <property type="match status" value="6"/>
</dbReference>
<dbReference type="InterPro" id="IPR013767">
    <property type="entry name" value="PAS_fold"/>
</dbReference>
<dbReference type="CDD" id="cd00130">
    <property type="entry name" value="PAS"/>
    <property type="match status" value="4"/>
</dbReference>
<dbReference type="PROSITE" id="PS50112">
    <property type="entry name" value="PAS"/>
    <property type="match status" value="5"/>
</dbReference>
<dbReference type="SMART" id="SM00091">
    <property type="entry name" value="PAS"/>
    <property type="match status" value="7"/>
</dbReference>
<dbReference type="InterPro" id="IPR013655">
    <property type="entry name" value="PAS_fold_3"/>
</dbReference>
<dbReference type="SMART" id="SM01079">
    <property type="entry name" value="CHASE"/>
    <property type="match status" value="1"/>
</dbReference>
<feature type="domain" description="PAC" evidence="12">
    <location>
        <begin position="1088"/>
        <end position="1140"/>
    </location>
</feature>
<evidence type="ECO:0000259" key="11">
    <source>
        <dbReference type="PROSITE" id="PS50112"/>
    </source>
</evidence>
<feature type="domain" description="PAS" evidence="11">
    <location>
        <begin position="1141"/>
        <end position="1183"/>
    </location>
</feature>
<evidence type="ECO:0000313" key="15">
    <source>
        <dbReference type="Proteomes" id="UP000232638"/>
    </source>
</evidence>
<dbReference type="InterPro" id="IPR052162">
    <property type="entry name" value="Sensor_kinase/Photoreceptor"/>
</dbReference>
<feature type="domain" description="PAC" evidence="12">
    <location>
        <begin position="437"/>
        <end position="489"/>
    </location>
</feature>
<dbReference type="InterPro" id="IPR036097">
    <property type="entry name" value="HisK_dim/P_sf"/>
</dbReference>
<dbReference type="InterPro" id="IPR001610">
    <property type="entry name" value="PAC"/>
</dbReference>
<evidence type="ECO:0000256" key="2">
    <source>
        <dbReference type="ARBA" id="ARBA00004370"/>
    </source>
</evidence>
<dbReference type="CDD" id="cd00082">
    <property type="entry name" value="HisKA"/>
    <property type="match status" value="1"/>
</dbReference>
<dbReference type="SUPFAM" id="SSF55785">
    <property type="entry name" value="PYP-like sensor domain (PAS domain)"/>
    <property type="match status" value="7"/>
</dbReference>
<evidence type="ECO:0000313" key="14">
    <source>
        <dbReference type="EMBL" id="AUB82080.1"/>
    </source>
</evidence>
<dbReference type="Gene3D" id="2.10.70.100">
    <property type="match status" value="2"/>
</dbReference>
<organism evidence="14 15">
    <name type="scientific">Candidatus Thiodictyon syntrophicum</name>
    <dbReference type="NCBI Taxonomy" id="1166950"/>
    <lineage>
        <taxon>Bacteria</taxon>
        <taxon>Pseudomonadati</taxon>
        <taxon>Pseudomonadota</taxon>
        <taxon>Gammaproteobacteria</taxon>
        <taxon>Chromatiales</taxon>
        <taxon>Chromatiaceae</taxon>
        <taxon>Thiodictyon</taxon>
    </lineage>
</organism>
<evidence type="ECO:0000256" key="5">
    <source>
        <dbReference type="ARBA" id="ARBA00022679"/>
    </source>
</evidence>
<dbReference type="Pfam" id="PF00989">
    <property type="entry name" value="PAS"/>
    <property type="match status" value="1"/>
</dbReference>
<evidence type="ECO:0000256" key="8">
    <source>
        <dbReference type="ARBA" id="ARBA00022989"/>
    </source>
</evidence>
<evidence type="ECO:0000256" key="3">
    <source>
        <dbReference type="ARBA" id="ARBA00012438"/>
    </source>
</evidence>
<dbReference type="Gene3D" id="1.10.287.130">
    <property type="match status" value="1"/>
</dbReference>
<feature type="domain" description="CHASE" evidence="13">
    <location>
        <begin position="83"/>
        <end position="266"/>
    </location>
</feature>
<keyword evidence="4" id="KW-0597">Phosphoprotein</keyword>
<dbReference type="PROSITE" id="PS50113">
    <property type="entry name" value="PAC"/>
    <property type="match status" value="3"/>
</dbReference>
<keyword evidence="7" id="KW-0418">Kinase</keyword>
<dbReference type="InterPro" id="IPR013656">
    <property type="entry name" value="PAS_4"/>
</dbReference>
<name>A0A2K8U922_9GAMM</name>
<dbReference type="GO" id="GO:0016020">
    <property type="term" value="C:membrane"/>
    <property type="evidence" value="ECO:0007669"/>
    <property type="project" value="UniProtKB-SubCell"/>
</dbReference>
<feature type="domain" description="PAS" evidence="11">
    <location>
        <begin position="490"/>
        <end position="559"/>
    </location>
</feature>
<feature type="domain" description="PAC" evidence="12">
    <location>
        <begin position="562"/>
        <end position="614"/>
    </location>
</feature>
<evidence type="ECO:0000256" key="9">
    <source>
        <dbReference type="ARBA" id="ARBA00023136"/>
    </source>
</evidence>
<dbReference type="EMBL" id="CP020370">
    <property type="protein sequence ID" value="AUB82080.1"/>
    <property type="molecule type" value="Genomic_DNA"/>
</dbReference>
<evidence type="ECO:0000256" key="7">
    <source>
        <dbReference type="ARBA" id="ARBA00022777"/>
    </source>
</evidence>
<dbReference type="SUPFAM" id="SSF47384">
    <property type="entry name" value="Homodimeric domain of signal transducing histidine kinase"/>
    <property type="match status" value="1"/>
</dbReference>
<dbReference type="Pfam" id="PF08447">
    <property type="entry name" value="PAS_3"/>
    <property type="match status" value="2"/>
</dbReference>
<dbReference type="Gene3D" id="3.30.450.20">
    <property type="entry name" value="PAS domain"/>
    <property type="match status" value="7"/>
</dbReference>
<feature type="domain" description="PAS" evidence="11">
    <location>
        <begin position="883"/>
        <end position="941"/>
    </location>
</feature>
<dbReference type="SMART" id="SM00086">
    <property type="entry name" value="PAC"/>
    <property type="match status" value="7"/>
</dbReference>
<evidence type="ECO:0000259" key="13">
    <source>
        <dbReference type="PROSITE" id="PS50839"/>
    </source>
</evidence>
<keyword evidence="9 10" id="KW-0472">Membrane</keyword>
<dbReference type="Pfam" id="PF00512">
    <property type="entry name" value="HisKA"/>
    <property type="match status" value="1"/>
</dbReference>
<reference evidence="14 15" key="1">
    <citation type="submission" date="2017-03" db="EMBL/GenBank/DDBJ databases">
        <title>Complete genome sequence of Candidatus 'Thiodictyon syntrophicum' sp. nov. strain Cad16T, a photolithoautotroph purple sulfur bacterium isolated from an alpine meromictic lake.</title>
        <authorList>
            <person name="Luedin S.M."/>
            <person name="Pothier J.F."/>
            <person name="Danza F."/>
            <person name="Storelli N."/>
            <person name="Wittwer M."/>
            <person name="Tonolla M."/>
        </authorList>
    </citation>
    <scope>NUCLEOTIDE SEQUENCE [LARGE SCALE GENOMIC DNA]</scope>
    <source>
        <strain evidence="14 15">Cad16T</strain>
    </source>
</reference>
<dbReference type="KEGG" id="tsy:THSYN_14745"/>
<proteinExistence type="predicted"/>
<sequence length="1306" mass="143584">MAKADTMRLTGRRDPWRAHRPAAAALVLGLLVSITAWWLVRGWEARQRAPQVSEQVAVSAHALAKTLAHLVDDVQVLAQFCDAADAVSADAFARFTHPFLARHPGLQALEWVPRVQERERDAFEAQVRAEGLAGFRILERVGGEPRPAGARPEWFPVLRVAPLPGNAAALGLDQGADPLRRPALEQARDTGQPAASAPLILARETAGQHSLLVYVPQGPARVPGETPQARRDRVRGFAVGVLRLGDLMGGVIAQLPPNTVDLVLLDPHTPGVAGVLETHPARARPAGAPTLDPAAVIRDPLGQEVPISVAGRTLVLRGAPAPGTTPTPLLSLTLLGGGLIISLGLAWLVGYRRTAQTRLRKSEKRLRLALEAGHLGIYDWDTTDNRIVWTREHERLWGFAPGEFDGTYASFQSRVHPDDLAQIDAGLARAMARRDPYAAEFRVVWPDGSVHWVAGRGEFIFDATDRQARMYGTVTEITERKRTEAALRESEARLRLVIEHAPAALAVFDRELRYIAASRRWLADYGLSGRELTGLSHYAVFPEITDALKAVHRRALAGESVRAEEDRFERADGSVQWLRWEVCPWHDDQDQVGGIGIFSEDITAYKEAELALRAQHARLEAVFAAIPDVVIEYDAQLRLVRCNAAALRILGQTSTDFTRDQASSGLNFRPLEGGALPTERLPTSRALRGELVTGELFVMTTAAGEERVVSAYAVPLCHGERIDGVLALSHDMTERYRAERALRRYRQIVETSSEMLIFLDRELCLQVVNPAYAAFYGKTPEELQGRRVQDVVGPAVWSRIAAHLHASLAGEIQRLTLDGTNPQGRRWWLAAEQRPFHEGGAVQGIVVSLHDLTGIREAQAALEAERALLEERVMARTADLHASQAKLRTIYDLVPVGISITDPAGRLIDCNRASESLLGLTRDAQLQRTYDDPQWPLVRPDGTPMPPDEFASVRAMREGQPVQEVEMGVVRPDGTTWLSVSAMPARHPDYGVVIAFVDITERRRAAQALQTLTDRLQLATEAGGIGVWEWDLADSRLTWDERMYRLYGQPPRAGALSYADWTAAIAPADLPRIQAVLAAIMTGHETTFRDSFQVLWPGGSLHYIASSGRVIRDAAGAAQRLIGVNWDITAERQAHLALEASEARARAVIDASPVPLVLAHETGTVTYINAAFTEAFGYTLADIPTWTDLGLKAAPDPAYRQWVLETRRERLDQARRDGGLFEPMEVNICCKDGTTRTVMARATPLAGDECLNTVYDITDLKQAREQAEQAARSKAEFLAHMSHEIRTPMNGIIGLSELALRLGCSI</sequence>
<feature type="domain" description="PAS" evidence="11">
    <location>
        <begin position="741"/>
        <end position="811"/>
    </location>
</feature>
<keyword evidence="6 10" id="KW-0812">Transmembrane</keyword>
<feature type="transmembrane region" description="Helical" evidence="10">
    <location>
        <begin position="21"/>
        <end position="40"/>
    </location>
</feature>
<evidence type="ECO:0000256" key="10">
    <source>
        <dbReference type="SAM" id="Phobius"/>
    </source>
</evidence>
<accession>A0A2K8U922</accession>
<dbReference type="Pfam" id="PF03924">
    <property type="entry name" value="CHASE"/>
    <property type="match status" value="1"/>
</dbReference>
<comment type="catalytic activity">
    <reaction evidence="1">
        <text>ATP + protein L-histidine = ADP + protein N-phospho-L-histidine.</text>
        <dbReference type="EC" id="2.7.13.3"/>
    </reaction>
</comment>
<dbReference type="GO" id="GO:0000155">
    <property type="term" value="F:phosphorelay sensor kinase activity"/>
    <property type="evidence" value="ECO:0007669"/>
    <property type="project" value="InterPro"/>
</dbReference>
<dbReference type="InterPro" id="IPR035965">
    <property type="entry name" value="PAS-like_dom_sf"/>
</dbReference>
<dbReference type="InterPro" id="IPR000700">
    <property type="entry name" value="PAS-assoc_C"/>
</dbReference>
<dbReference type="PROSITE" id="PS50839">
    <property type="entry name" value="CHASE"/>
    <property type="match status" value="1"/>
</dbReference>
<dbReference type="Pfam" id="PF08448">
    <property type="entry name" value="PAS_4"/>
    <property type="match status" value="3"/>
</dbReference>
<feature type="domain" description="PAS" evidence="11">
    <location>
        <begin position="362"/>
        <end position="434"/>
    </location>
</feature>
<dbReference type="RefSeq" id="WP_100919830.1">
    <property type="nucleotide sequence ID" value="NZ_CP020370.1"/>
</dbReference>
<dbReference type="InterPro" id="IPR042240">
    <property type="entry name" value="CHASE_sf"/>
</dbReference>
<keyword evidence="8 10" id="KW-1133">Transmembrane helix</keyword>
<dbReference type="InterPro" id="IPR003661">
    <property type="entry name" value="HisK_dim/P_dom"/>
</dbReference>
<evidence type="ECO:0000256" key="6">
    <source>
        <dbReference type="ARBA" id="ARBA00022692"/>
    </source>
</evidence>
<evidence type="ECO:0000259" key="12">
    <source>
        <dbReference type="PROSITE" id="PS50113"/>
    </source>
</evidence>
<evidence type="ECO:0000256" key="4">
    <source>
        <dbReference type="ARBA" id="ARBA00022553"/>
    </source>
</evidence>
<gene>
    <name evidence="14" type="ORF">THSYN_14745</name>
</gene>
<keyword evidence="5" id="KW-0808">Transferase</keyword>